<keyword evidence="5" id="KW-0560">Oxidoreductase</keyword>
<feature type="domain" description="Fe2OG dioxygenase" evidence="7">
    <location>
        <begin position="122"/>
        <end position="223"/>
    </location>
</feature>
<dbReference type="InterPro" id="IPR039558">
    <property type="entry name" value="TPA1/OFD1_N"/>
</dbReference>
<protein>
    <submittedName>
        <fullName evidence="8">Prolyl 4-hydroxylase alpha subunit</fullName>
    </submittedName>
</protein>
<accession>A0A1Z4N2N4</accession>
<evidence type="ECO:0000313" key="8">
    <source>
        <dbReference type="EMBL" id="BAY99965.1"/>
    </source>
</evidence>
<name>A0A1Z4N2N4_9CYAN</name>
<dbReference type="Pfam" id="PF13661">
    <property type="entry name" value="2OG-FeII_Oxy_4"/>
    <property type="match status" value="1"/>
</dbReference>
<dbReference type="SMART" id="SM00702">
    <property type="entry name" value="P4Hc"/>
    <property type="match status" value="1"/>
</dbReference>
<dbReference type="KEGG" id="ttq:NIES37_39480"/>
<keyword evidence="6" id="KW-0408">Iron</keyword>
<evidence type="ECO:0000256" key="5">
    <source>
        <dbReference type="ARBA" id="ARBA00023002"/>
    </source>
</evidence>
<dbReference type="AlphaFoldDB" id="A0A1Z4N2N4"/>
<evidence type="ECO:0000256" key="3">
    <source>
        <dbReference type="ARBA" id="ARBA00022896"/>
    </source>
</evidence>
<sequence>MLNLNAIYNTVMQEVPYQYALIQNLLSKEDSLELAASFPQEQFQLSAGEGYGYLWSQMFANHHDISVMPKFGDRWLERIVDGTLTSDLSSLSSIWCQLIKELWQPAYREALTAMSGLQLQDCAMVIGFRRYNIGHLHRPHTDEASKALTHMLYFNEYWPQDWGGCLRILKDAQPESVFQDIPPLSDTSVALVRSQNSWHMVTPVASSAQKSRLALRVTFFHQANQSV</sequence>
<reference evidence="8 9" key="1">
    <citation type="submission" date="2017-06" db="EMBL/GenBank/DDBJ databases">
        <title>Genome sequencing of cyanobaciteial culture collection at National Institute for Environmental Studies (NIES).</title>
        <authorList>
            <person name="Hirose Y."/>
            <person name="Shimura Y."/>
            <person name="Fujisawa T."/>
            <person name="Nakamura Y."/>
            <person name="Kawachi M."/>
        </authorList>
    </citation>
    <scope>NUCLEOTIDE SEQUENCE [LARGE SCALE GENOMIC DNA]</scope>
    <source>
        <strain evidence="8 9">NIES-37</strain>
    </source>
</reference>
<evidence type="ECO:0000259" key="7">
    <source>
        <dbReference type="PROSITE" id="PS51471"/>
    </source>
</evidence>
<dbReference type="Proteomes" id="UP000218785">
    <property type="component" value="Chromosome"/>
</dbReference>
<dbReference type="GO" id="GO:0031418">
    <property type="term" value="F:L-ascorbic acid binding"/>
    <property type="evidence" value="ECO:0007669"/>
    <property type="project" value="UniProtKB-KW"/>
</dbReference>
<comment type="cofactor">
    <cofactor evidence="1">
        <name>L-ascorbate</name>
        <dbReference type="ChEBI" id="CHEBI:38290"/>
    </cofactor>
</comment>
<organism evidence="8 9">
    <name type="scientific">Tolypothrix tenuis PCC 7101</name>
    <dbReference type="NCBI Taxonomy" id="231146"/>
    <lineage>
        <taxon>Bacteria</taxon>
        <taxon>Bacillati</taxon>
        <taxon>Cyanobacteriota</taxon>
        <taxon>Cyanophyceae</taxon>
        <taxon>Nostocales</taxon>
        <taxon>Tolypothrichaceae</taxon>
        <taxon>Tolypothrix</taxon>
    </lineage>
</organism>
<gene>
    <name evidence="8" type="ORF">NIES37_39480</name>
</gene>
<proteinExistence type="predicted"/>
<evidence type="ECO:0000256" key="4">
    <source>
        <dbReference type="ARBA" id="ARBA00022964"/>
    </source>
</evidence>
<dbReference type="EMBL" id="AP018248">
    <property type="protein sequence ID" value="BAY99965.1"/>
    <property type="molecule type" value="Genomic_DNA"/>
</dbReference>
<dbReference type="GO" id="GO:0051213">
    <property type="term" value="F:dioxygenase activity"/>
    <property type="evidence" value="ECO:0007669"/>
    <property type="project" value="UniProtKB-KW"/>
</dbReference>
<evidence type="ECO:0000313" key="9">
    <source>
        <dbReference type="Proteomes" id="UP000218785"/>
    </source>
</evidence>
<evidence type="ECO:0000256" key="6">
    <source>
        <dbReference type="ARBA" id="ARBA00023004"/>
    </source>
</evidence>
<evidence type="ECO:0000256" key="2">
    <source>
        <dbReference type="ARBA" id="ARBA00022723"/>
    </source>
</evidence>
<keyword evidence="4" id="KW-0223">Dioxygenase</keyword>
<dbReference type="GO" id="GO:0005506">
    <property type="term" value="F:iron ion binding"/>
    <property type="evidence" value="ECO:0007669"/>
    <property type="project" value="InterPro"/>
</dbReference>
<keyword evidence="9" id="KW-1185">Reference proteome</keyword>
<dbReference type="GO" id="GO:0016705">
    <property type="term" value="F:oxidoreductase activity, acting on paired donors, with incorporation or reduction of molecular oxygen"/>
    <property type="evidence" value="ECO:0007669"/>
    <property type="project" value="InterPro"/>
</dbReference>
<dbReference type="InterPro" id="IPR005123">
    <property type="entry name" value="Oxoglu/Fe-dep_dioxygenase_dom"/>
</dbReference>
<dbReference type="PROSITE" id="PS51471">
    <property type="entry name" value="FE2OG_OXY"/>
    <property type="match status" value="1"/>
</dbReference>
<evidence type="ECO:0000256" key="1">
    <source>
        <dbReference type="ARBA" id="ARBA00001961"/>
    </source>
</evidence>
<keyword evidence="2" id="KW-0479">Metal-binding</keyword>
<keyword evidence="3" id="KW-0847">Vitamin C</keyword>
<dbReference type="Gene3D" id="2.60.120.620">
    <property type="entry name" value="q2cbj1_9rhob like domain"/>
    <property type="match status" value="1"/>
</dbReference>
<dbReference type="InterPro" id="IPR006620">
    <property type="entry name" value="Pro_4_hyd_alph"/>
</dbReference>